<organism evidence="1 2">
    <name type="scientific">Sphingomonas endophytica</name>
    <dbReference type="NCBI Taxonomy" id="869719"/>
    <lineage>
        <taxon>Bacteria</taxon>
        <taxon>Pseudomonadati</taxon>
        <taxon>Pseudomonadota</taxon>
        <taxon>Alphaproteobacteria</taxon>
        <taxon>Sphingomonadales</taxon>
        <taxon>Sphingomonadaceae</taxon>
        <taxon>Sphingomonas</taxon>
    </lineage>
</organism>
<evidence type="ECO:0000313" key="1">
    <source>
        <dbReference type="EMBL" id="MBB5724969.1"/>
    </source>
</evidence>
<dbReference type="Proteomes" id="UP000560131">
    <property type="component" value="Unassembled WGS sequence"/>
</dbReference>
<keyword evidence="2" id="KW-1185">Reference proteome</keyword>
<evidence type="ECO:0000313" key="2">
    <source>
        <dbReference type="Proteomes" id="UP000560131"/>
    </source>
</evidence>
<sequence length="36" mass="3718">MAVSFLGPFDTGVVVCLSSGPRHDAEKFVPIIEAAG</sequence>
<reference evidence="1 2" key="1">
    <citation type="submission" date="2020-08" db="EMBL/GenBank/DDBJ databases">
        <title>Genomic Encyclopedia of Type Strains, Phase IV (KMG-IV): sequencing the most valuable type-strain genomes for metagenomic binning, comparative biology and taxonomic classification.</title>
        <authorList>
            <person name="Goeker M."/>
        </authorList>
    </citation>
    <scope>NUCLEOTIDE SEQUENCE [LARGE SCALE GENOMIC DNA]</scope>
    <source>
        <strain evidence="1 2">DSM 101535</strain>
    </source>
</reference>
<protein>
    <submittedName>
        <fullName evidence="1">Uncharacterized protein</fullName>
    </submittedName>
</protein>
<comment type="caution">
    <text evidence="1">The sequence shown here is derived from an EMBL/GenBank/DDBJ whole genome shotgun (WGS) entry which is preliminary data.</text>
</comment>
<gene>
    <name evidence="1" type="ORF">FHS97_000877</name>
</gene>
<proteinExistence type="predicted"/>
<dbReference type="EMBL" id="JACIJN010000002">
    <property type="protein sequence ID" value="MBB5724969.1"/>
    <property type="molecule type" value="Genomic_DNA"/>
</dbReference>
<accession>A0ABR6N2F6</accession>
<name>A0ABR6N2F6_9SPHN</name>